<dbReference type="Pfam" id="PF04982">
    <property type="entry name" value="TM_HPP"/>
    <property type="match status" value="1"/>
</dbReference>
<keyword evidence="4" id="KW-1185">Reference proteome</keyword>
<dbReference type="InterPro" id="IPR058581">
    <property type="entry name" value="TM_HPP"/>
</dbReference>
<feature type="transmembrane region" description="Helical" evidence="1">
    <location>
        <begin position="146"/>
        <end position="167"/>
    </location>
</feature>
<gene>
    <name evidence="3" type="ORF">DFR30_0939</name>
</gene>
<accession>A0A4R1H7A7</accession>
<evidence type="ECO:0000256" key="1">
    <source>
        <dbReference type="SAM" id="Phobius"/>
    </source>
</evidence>
<dbReference type="Proteomes" id="UP000295707">
    <property type="component" value="Unassembled WGS sequence"/>
</dbReference>
<dbReference type="PANTHER" id="PTHR33741">
    <property type="entry name" value="TRANSMEMBRANE PROTEIN DDB_G0269096-RELATED"/>
    <property type="match status" value="1"/>
</dbReference>
<proteinExistence type="predicted"/>
<comment type="caution">
    <text evidence="3">The sequence shown here is derived from an EMBL/GenBank/DDBJ whole genome shotgun (WGS) entry which is preliminary data.</text>
</comment>
<dbReference type="RefSeq" id="WP_165869089.1">
    <property type="nucleotide sequence ID" value="NZ_SMFX01000001.1"/>
</dbReference>
<keyword evidence="1" id="KW-0472">Membrane</keyword>
<sequence length="240" mass="26211">MNLAEFLDLIGFSRQKINVREKLLSTLGGFLGIFAIFMTSQWLLDPAVSVMIVPSMGASAVLLFAAPHAPFSQPWNVLGGHAISAVIGVACWQWIPDYAVAASASVGLAIGAMYFARCIHPPVGATALAAVIGSEKLHQLGYAYEYAPILLNTITILLVAIAFNGLFKWRRYPVHLHLKRAAPGPVVKGYEPINHEDFVYALSHIDTFVDVTEEDLLKIYKLATRRHVESGARPQGYDHG</sequence>
<dbReference type="AlphaFoldDB" id="A0A4R1H7A7"/>
<feature type="domain" description="HPP transmembrane region" evidence="2">
    <location>
        <begin position="15"/>
        <end position="173"/>
    </location>
</feature>
<feature type="transmembrane region" description="Helical" evidence="1">
    <location>
        <begin position="23"/>
        <end position="42"/>
    </location>
</feature>
<feature type="transmembrane region" description="Helical" evidence="1">
    <location>
        <begin position="48"/>
        <end position="65"/>
    </location>
</feature>
<protein>
    <submittedName>
        <fullName evidence="3">HPP family protein</fullName>
    </submittedName>
</protein>
<dbReference type="InterPro" id="IPR007065">
    <property type="entry name" value="HPP"/>
</dbReference>
<dbReference type="PANTHER" id="PTHR33741:SF5">
    <property type="entry name" value="TRANSMEMBRANE PROTEIN DDB_G0269096-RELATED"/>
    <property type="match status" value="1"/>
</dbReference>
<dbReference type="EMBL" id="SMFX01000001">
    <property type="protein sequence ID" value="TCK17697.1"/>
    <property type="molecule type" value="Genomic_DNA"/>
</dbReference>
<evidence type="ECO:0000313" key="4">
    <source>
        <dbReference type="Proteomes" id="UP000295707"/>
    </source>
</evidence>
<name>A0A4R1H7A7_9GAMM</name>
<organism evidence="3 4">
    <name type="scientific">Thiogranum longum</name>
    <dbReference type="NCBI Taxonomy" id="1537524"/>
    <lineage>
        <taxon>Bacteria</taxon>
        <taxon>Pseudomonadati</taxon>
        <taxon>Pseudomonadota</taxon>
        <taxon>Gammaproteobacteria</taxon>
        <taxon>Chromatiales</taxon>
        <taxon>Ectothiorhodospiraceae</taxon>
        <taxon>Thiogranum</taxon>
    </lineage>
</organism>
<keyword evidence="1" id="KW-1133">Transmembrane helix</keyword>
<feature type="transmembrane region" description="Helical" evidence="1">
    <location>
        <begin position="77"/>
        <end position="95"/>
    </location>
</feature>
<evidence type="ECO:0000313" key="3">
    <source>
        <dbReference type="EMBL" id="TCK17697.1"/>
    </source>
</evidence>
<reference evidence="3 4" key="1">
    <citation type="submission" date="2019-03" db="EMBL/GenBank/DDBJ databases">
        <title>Genomic Encyclopedia of Type Strains, Phase IV (KMG-IV): sequencing the most valuable type-strain genomes for metagenomic binning, comparative biology and taxonomic classification.</title>
        <authorList>
            <person name="Goeker M."/>
        </authorList>
    </citation>
    <scope>NUCLEOTIDE SEQUENCE [LARGE SCALE GENOMIC DNA]</scope>
    <source>
        <strain evidence="3 4">DSM 19610</strain>
    </source>
</reference>
<keyword evidence="1" id="KW-0812">Transmembrane</keyword>
<evidence type="ECO:0000259" key="2">
    <source>
        <dbReference type="Pfam" id="PF04982"/>
    </source>
</evidence>